<proteinExistence type="predicted"/>
<evidence type="ECO:0000313" key="1">
    <source>
        <dbReference type="EMBL" id="MPN46482.1"/>
    </source>
</evidence>
<protein>
    <submittedName>
        <fullName evidence="1">Uncharacterized protein</fullName>
    </submittedName>
</protein>
<dbReference type="EMBL" id="VSSQ01107184">
    <property type="protein sequence ID" value="MPN46482.1"/>
    <property type="molecule type" value="Genomic_DNA"/>
</dbReference>
<gene>
    <name evidence="1" type="ORF">SDC9_194068</name>
</gene>
<dbReference type="AlphaFoldDB" id="A0A645I6Q7"/>
<organism evidence="1">
    <name type="scientific">bioreactor metagenome</name>
    <dbReference type="NCBI Taxonomy" id="1076179"/>
    <lineage>
        <taxon>unclassified sequences</taxon>
        <taxon>metagenomes</taxon>
        <taxon>ecological metagenomes</taxon>
    </lineage>
</organism>
<comment type="caution">
    <text evidence="1">The sequence shown here is derived from an EMBL/GenBank/DDBJ whole genome shotgun (WGS) entry which is preliminary data.</text>
</comment>
<name>A0A645I6Q7_9ZZZZ</name>
<sequence>MRQKTLRLGYNRHAIGFLSIKCANSILQDSIRFSILVGKSHINCNSTLILKHISQIYLTNLSQVLKFILNIGGYHDIRIKRYQ</sequence>
<reference evidence="1" key="1">
    <citation type="submission" date="2019-08" db="EMBL/GenBank/DDBJ databases">
        <authorList>
            <person name="Kucharzyk K."/>
            <person name="Murdoch R.W."/>
            <person name="Higgins S."/>
            <person name="Loffler F."/>
        </authorList>
    </citation>
    <scope>NUCLEOTIDE SEQUENCE</scope>
</reference>
<accession>A0A645I6Q7</accession>